<dbReference type="Proteomes" id="UP001172101">
    <property type="component" value="Unassembled WGS sequence"/>
</dbReference>
<keyword evidence="3" id="KW-1185">Reference proteome</keyword>
<comment type="caution">
    <text evidence="2">The sequence shown here is derived from an EMBL/GenBank/DDBJ whole genome shotgun (WGS) entry which is preliminary data.</text>
</comment>
<feature type="region of interest" description="Disordered" evidence="1">
    <location>
        <begin position="147"/>
        <end position="168"/>
    </location>
</feature>
<accession>A0AA40DSH5</accession>
<protein>
    <submittedName>
        <fullName evidence="2">Uncharacterized protein</fullName>
    </submittedName>
</protein>
<feature type="compositionally biased region" description="Polar residues" evidence="1">
    <location>
        <begin position="156"/>
        <end position="165"/>
    </location>
</feature>
<sequence>MHKYGGVYGDIDDAGNLIPLRQDPHTTFNSHRSFVIVPKEVAIRSETSVDSGREYVVHHFSMDDEEVWRSHHTVIIETLHRRARPYIFARFAWAVFSKFKFFVIAGLRRRTIRLVKDTGSGNIAYQTDWAGGDDLFSLYSAGRSQSVSSKRKKTQGEGSISQAGSNKAAIRCTANAASLPLPR</sequence>
<proteinExistence type="predicted"/>
<dbReference type="AlphaFoldDB" id="A0AA40DSH5"/>
<evidence type="ECO:0000313" key="2">
    <source>
        <dbReference type="EMBL" id="KAK0713855.1"/>
    </source>
</evidence>
<evidence type="ECO:0000313" key="3">
    <source>
        <dbReference type="Proteomes" id="UP001172101"/>
    </source>
</evidence>
<evidence type="ECO:0000256" key="1">
    <source>
        <dbReference type="SAM" id="MobiDB-lite"/>
    </source>
</evidence>
<name>A0AA40DSH5_9PEZI</name>
<gene>
    <name evidence="2" type="ORF">B0T26DRAFT_376920</name>
</gene>
<dbReference type="RefSeq" id="XP_060295177.1">
    <property type="nucleotide sequence ID" value="XM_060434691.1"/>
</dbReference>
<dbReference type="EMBL" id="JAUIRO010000005">
    <property type="protein sequence ID" value="KAK0713855.1"/>
    <property type="molecule type" value="Genomic_DNA"/>
</dbReference>
<dbReference type="GeneID" id="85317961"/>
<organism evidence="2 3">
    <name type="scientific">Lasiosphaeria miniovina</name>
    <dbReference type="NCBI Taxonomy" id="1954250"/>
    <lineage>
        <taxon>Eukaryota</taxon>
        <taxon>Fungi</taxon>
        <taxon>Dikarya</taxon>
        <taxon>Ascomycota</taxon>
        <taxon>Pezizomycotina</taxon>
        <taxon>Sordariomycetes</taxon>
        <taxon>Sordariomycetidae</taxon>
        <taxon>Sordariales</taxon>
        <taxon>Lasiosphaeriaceae</taxon>
        <taxon>Lasiosphaeria</taxon>
    </lineage>
</organism>
<reference evidence="2" key="1">
    <citation type="submission" date="2023-06" db="EMBL/GenBank/DDBJ databases">
        <title>Genome-scale phylogeny and comparative genomics of the fungal order Sordariales.</title>
        <authorList>
            <consortium name="Lawrence Berkeley National Laboratory"/>
            <person name="Hensen N."/>
            <person name="Bonometti L."/>
            <person name="Westerberg I."/>
            <person name="Brannstrom I.O."/>
            <person name="Guillou S."/>
            <person name="Cros-Aarteil S."/>
            <person name="Calhoun S."/>
            <person name="Haridas S."/>
            <person name="Kuo A."/>
            <person name="Mondo S."/>
            <person name="Pangilinan J."/>
            <person name="Riley R."/>
            <person name="LaButti K."/>
            <person name="Andreopoulos B."/>
            <person name="Lipzen A."/>
            <person name="Chen C."/>
            <person name="Yanf M."/>
            <person name="Daum C."/>
            <person name="Ng V."/>
            <person name="Clum A."/>
            <person name="Steindorff A."/>
            <person name="Ohm R."/>
            <person name="Martin F."/>
            <person name="Silar P."/>
            <person name="Natvig D."/>
            <person name="Lalanne C."/>
            <person name="Gautier V."/>
            <person name="Ament-velasquez S.L."/>
            <person name="Kruys A."/>
            <person name="Hutchinson M.I."/>
            <person name="Powell A.J."/>
            <person name="Barry K."/>
            <person name="Miller A.N."/>
            <person name="Grigoriev I.V."/>
            <person name="Debuchy R."/>
            <person name="Gladieux P."/>
            <person name="Thoren M.H."/>
            <person name="Johannesson H."/>
        </authorList>
    </citation>
    <scope>NUCLEOTIDE SEQUENCE</scope>
    <source>
        <strain evidence="2">SMH2392-1A</strain>
    </source>
</reference>